<protein>
    <submittedName>
        <fullName evidence="1">Uncharacterized protein</fullName>
    </submittedName>
</protein>
<dbReference type="AlphaFoldDB" id="A0A164IPT7"/>
<proteinExistence type="predicted"/>
<dbReference type="OrthoDB" id="4553650at2"/>
<dbReference type="Proteomes" id="UP000076512">
    <property type="component" value="Unassembled WGS sequence"/>
</dbReference>
<organism evidence="1 2">
    <name type="scientific">Nocardia terpenica</name>
    <dbReference type="NCBI Taxonomy" id="455432"/>
    <lineage>
        <taxon>Bacteria</taxon>
        <taxon>Bacillati</taxon>
        <taxon>Actinomycetota</taxon>
        <taxon>Actinomycetes</taxon>
        <taxon>Mycobacteriales</taxon>
        <taxon>Nocardiaceae</taxon>
        <taxon>Nocardia</taxon>
    </lineage>
</organism>
<keyword evidence="2" id="KW-1185">Reference proteome</keyword>
<name>A0A164IPT7_9NOCA</name>
<sequence length="98" mass="11259">MDYDPTGNEFDLALDTGDDARRMLQEITDLGADFWRTRSRRRTGFNATHVTGYVDPGDGHQYGVVYASGHYARYREHGTRYNAAEHVMADFLRLLEDL</sequence>
<dbReference type="RefSeq" id="WP_067578925.1">
    <property type="nucleotide sequence ID" value="NZ_JABMCZ010000002.1"/>
</dbReference>
<evidence type="ECO:0000313" key="2">
    <source>
        <dbReference type="Proteomes" id="UP000076512"/>
    </source>
</evidence>
<dbReference type="EMBL" id="LWGR01000019">
    <property type="protein sequence ID" value="KZM69642.1"/>
    <property type="molecule type" value="Genomic_DNA"/>
</dbReference>
<evidence type="ECO:0000313" key="1">
    <source>
        <dbReference type="EMBL" id="KZM69642.1"/>
    </source>
</evidence>
<accession>A0A164IPT7</accession>
<reference evidence="1 2" key="1">
    <citation type="submission" date="2016-04" db="EMBL/GenBank/DDBJ databases">
        <authorList>
            <person name="Evans L.H."/>
            <person name="Alamgir A."/>
            <person name="Owens N."/>
            <person name="Weber N.D."/>
            <person name="Virtaneva K."/>
            <person name="Barbian K."/>
            <person name="Babar A."/>
            <person name="Rosenke K."/>
        </authorList>
    </citation>
    <scope>NUCLEOTIDE SEQUENCE [LARGE SCALE GENOMIC DNA]</scope>
    <source>
        <strain evidence="1 2">IFM 0406</strain>
    </source>
</reference>
<comment type="caution">
    <text evidence="1">The sequence shown here is derived from an EMBL/GenBank/DDBJ whole genome shotgun (WGS) entry which is preliminary data.</text>
</comment>
<gene>
    <name evidence="1" type="ORF">AWN90_07645</name>
</gene>
<dbReference type="STRING" id="455432.AWN90_07645"/>